<dbReference type="PANTHER" id="PTHR43767:SF1">
    <property type="entry name" value="NONRIBOSOMAL PEPTIDE SYNTHASE PES1 (EUROFUNG)-RELATED"/>
    <property type="match status" value="1"/>
</dbReference>
<dbReference type="InterPro" id="IPR050237">
    <property type="entry name" value="ATP-dep_AMP-bd_enzyme"/>
</dbReference>
<dbReference type="PROSITE" id="PS00455">
    <property type="entry name" value="AMP_BINDING"/>
    <property type="match status" value="1"/>
</dbReference>
<organism evidence="5 6">
    <name type="scientific">Aeromicrobium choanae</name>
    <dbReference type="NCBI Taxonomy" id="1736691"/>
    <lineage>
        <taxon>Bacteria</taxon>
        <taxon>Bacillati</taxon>
        <taxon>Actinomycetota</taxon>
        <taxon>Actinomycetes</taxon>
        <taxon>Propionibacteriales</taxon>
        <taxon>Nocardioidaceae</taxon>
        <taxon>Aeromicrobium</taxon>
    </lineage>
</organism>
<dbReference type="Proteomes" id="UP000191040">
    <property type="component" value="Chromosome I"/>
</dbReference>
<gene>
    <name evidence="5" type="ORF">SAMN06295964_1928</name>
</gene>
<dbReference type="InterPro" id="IPR025110">
    <property type="entry name" value="AMP-bd_C"/>
</dbReference>
<dbReference type="Gene3D" id="3.30.300.30">
    <property type="match status" value="1"/>
</dbReference>
<evidence type="ECO:0000259" key="3">
    <source>
        <dbReference type="Pfam" id="PF00501"/>
    </source>
</evidence>
<protein>
    <submittedName>
        <fullName evidence="5">Acyl-CoA synthetase (AMP-forming)/AMP-acid ligase II</fullName>
    </submittedName>
</protein>
<evidence type="ECO:0000313" key="6">
    <source>
        <dbReference type="Proteomes" id="UP000191040"/>
    </source>
</evidence>
<feature type="domain" description="AMP-dependent synthetase/ligase" evidence="3">
    <location>
        <begin position="13"/>
        <end position="373"/>
    </location>
</feature>
<dbReference type="Gene3D" id="3.40.50.12780">
    <property type="entry name" value="N-terminal domain of ligase-like"/>
    <property type="match status" value="1"/>
</dbReference>
<evidence type="ECO:0000256" key="2">
    <source>
        <dbReference type="ARBA" id="ARBA00022598"/>
    </source>
</evidence>
<dbReference type="Pfam" id="PF13193">
    <property type="entry name" value="AMP-binding_C"/>
    <property type="match status" value="1"/>
</dbReference>
<dbReference type="OrthoDB" id="9803968at2"/>
<dbReference type="RefSeq" id="WP_078699955.1">
    <property type="nucleotide sequence ID" value="NZ_LT796768.1"/>
</dbReference>
<dbReference type="FunFam" id="3.30.300.30:FF:000008">
    <property type="entry name" value="2,3-dihydroxybenzoate-AMP ligase"/>
    <property type="match status" value="1"/>
</dbReference>
<accession>A0A1T4Z1N0</accession>
<dbReference type="Pfam" id="PF00501">
    <property type="entry name" value="AMP-binding"/>
    <property type="match status" value="1"/>
</dbReference>
<feature type="domain" description="AMP-binding enzyme C-terminal" evidence="4">
    <location>
        <begin position="424"/>
        <end position="499"/>
    </location>
</feature>
<dbReference type="GO" id="GO:0016878">
    <property type="term" value="F:acid-thiol ligase activity"/>
    <property type="evidence" value="ECO:0007669"/>
    <property type="project" value="UniProtKB-ARBA"/>
</dbReference>
<evidence type="ECO:0000256" key="1">
    <source>
        <dbReference type="ARBA" id="ARBA00006432"/>
    </source>
</evidence>
<name>A0A1T4Z1N0_9ACTN</name>
<dbReference type="EMBL" id="LT796768">
    <property type="protein sequence ID" value="SKB07959.1"/>
    <property type="molecule type" value="Genomic_DNA"/>
</dbReference>
<keyword evidence="6" id="KW-1185">Reference proteome</keyword>
<dbReference type="SUPFAM" id="SSF56801">
    <property type="entry name" value="Acetyl-CoA synthetase-like"/>
    <property type="match status" value="1"/>
</dbReference>
<dbReference type="PANTHER" id="PTHR43767">
    <property type="entry name" value="LONG-CHAIN-FATTY-ACID--COA LIGASE"/>
    <property type="match status" value="1"/>
</dbReference>
<dbReference type="STRING" id="1736691.SAMN06295964_1928"/>
<dbReference type="AlphaFoldDB" id="A0A1T4Z1N0"/>
<evidence type="ECO:0000313" key="5">
    <source>
        <dbReference type="EMBL" id="SKB07959.1"/>
    </source>
</evidence>
<comment type="similarity">
    <text evidence="1">Belongs to the ATP-dependent AMP-binding enzyme family.</text>
</comment>
<dbReference type="InterPro" id="IPR000873">
    <property type="entry name" value="AMP-dep_synth/lig_dom"/>
</dbReference>
<proteinExistence type="inferred from homology"/>
<dbReference type="InterPro" id="IPR020845">
    <property type="entry name" value="AMP-binding_CS"/>
</dbReference>
<sequence>MSDATFIADHARAAAQSAPDETGWIYEGREWTWAQAWDSIRRTAGALSGEGIGHGDHIAVVDKNNPAILQLVLGASLVGAATAIVNWRLAGDELDYTINDAGAKVLFVGHELLDQVDVIRDRLTTVERIIVMGGDADEFEAWQAAGEPLEQADGSAVDDTVVLMYSSGTTGRPKGVMLTQRNLVAHTESADTGIAYGEGAKMLIAMPMFHVGGTSYAMFGLKNRVPGHIIRDVEPGALAGAMMSGVTHAFLVPAVVAMLLQAGPDAMKLFSGLRGFSYGAAPMPLTILRGAQEHWPDTAFYQVYGLTEFCGVVTMLHDDEHRDLEHPERLLSAGKPIPGVEARVVDPATLQDAAPGEAGELWFRTEQATAGYHGRPEATAELYAEDGWVRTGDIGRIDADGYVYVEDRIKDMIITGGENVYSPEVERVLSEHPDLLEVAIIGVPDPTWGESVKAVVALRPGAEATEAEIIAWAREHLAHYKVPRSIDIVELLPRNPSGKILKRDLRKPYWTEAARQV</sequence>
<keyword evidence="2 5" id="KW-0436">Ligase</keyword>
<dbReference type="InterPro" id="IPR045851">
    <property type="entry name" value="AMP-bd_C_sf"/>
</dbReference>
<dbReference type="NCBIfam" id="NF004837">
    <property type="entry name" value="PRK06187.1"/>
    <property type="match status" value="1"/>
</dbReference>
<evidence type="ECO:0000259" key="4">
    <source>
        <dbReference type="Pfam" id="PF13193"/>
    </source>
</evidence>
<reference evidence="6" key="1">
    <citation type="submission" date="2017-02" db="EMBL/GenBank/DDBJ databases">
        <authorList>
            <person name="Varghese N."/>
            <person name="Submissions S."/>
        </authorList>
    </citation>
    <scope>NUCLEOTIDE SEQUENCE [LARGE SCALE GENOMIC DNA]</scope>
    <source>
        <strain evidence="6">9H-4</strain>
    </source>
</reference>
<dbReference type="InterPro" id="IPR042099">
    <property type="entry name" value="ANL_N_sf"/>
</dbReference>